<dbReference type="PROSITE" id="PS50011">
    <property type="entry name" value="PROTEIN_KINASE_DOM"/>
    <property type="match status" value="1"/>
</dbReference>
<reference evidence="8" key="1">
    <citation type="journal article" date="2021" name="PeerJ">
        <title>Extensive microbial diversity within the chicken gut microbiome revealed by metagenomics and culture.</title>
        <authorList>
            <person name="Gilroy R."/>
            <person name="Ravi A."/>
            <person name="Getino M."/>
            <person name="Pursley I."/>
            <person name="Horton D.L."/>
            <person name="Alikhan N.F."/>
            <person name="Baker D."/>
            <person name="Gharbi K."/>
            <person name="Hall N."/>
            <person name="Watson M."/>
            <person name="Adriaenssens E.M."/>
            <person name="Foster-Nyarko E."/>
            <person name="Jarju S."/>
            <person name="Secka A."/>
            <person name="Antonio M."/>
            <person name="Oren A."/>
            <person name="Chaudhuri R.R."/>
            <person name="La Ragione R."/>
            <person name="Hildebrand F."/>
            <person name="Pallen M.J."/>
        </authorList>
    </citation>
    <scope>NUCLEOTIDE SEQUENCE</scope>
    <source>
        <strain evidence="8">G3-2149</strain>
    </source>
</reference>
<dbReference type="SMART" id="SM00671">
    <property type="entry name" value="SEL1"/>
    <property type="match status" value="4"/>
</dbReference>
<dbReference type="Gene3D" id="1.10.510.10">
    <property type="entry name" value="Transferase(Phosphotransferase) domain 1"/>
    <property type="match status" value="1"/>
</dbReference>
<dbReference type="InterPro" id="IPR011009">
    <property type="entry name" value="Kinase-like_dom_sf"/>
</dbReference>
<dbReference type="PROSITE" id="PS00108">
    <property type="entry name" value="PROTEIN_KINASE_ST"/>
    <property type="match status" value="1"/>
</dbReference>
<dbReference type="SUPFAM" id="SSF56112">
    <property type="entry name" value="Protein kinase-like (PK-like)"/>
    <property type="match status" value="1"/>
</dbReference>
<evidence type="ECO:0000256" key="2">
    <source>
        <dbReference type="ARBA" id="ARBA00022741"/>
    </source>
</evidence>
<dbReference type="InterPro" id="IPR011990">
    <property type="entry name" value="TPR-like_helical_dom_sf"/>
</dbReference>
<keyword evidence="3" id="KW-0418">Kinase</keyword>
<evidence type="ECO:0000313" key="8">
    <source>
        <dbReference type="EMBL" id="MBU3853790.1"/>
    </source>
</evidence>
<dbReference type="InterPro" id="IPR008271">
    <property type="entry name" value="Ser/Thr_kinase_AS"/>
</dbReference>
<feature type="transmembrane region" description="Helical" evidence="6">
    <location>
        <begin position="316"/>
        <end position="336"/>
    </location>
</feature>
<organism evidence="8 9">
    <name type="scientific">Candidatus Paraprevotella stercoravium</name>
    <dbReference type="NCBI Taxonomy" id="2838725"/>
    <lineage>
        <taxon>Bacteria</taxon>
        <taxon>Pseudomonadati</taxon>
        <taxon>Bacteroidota</taxon>
        <taxon>Bacteroidia</taxon>
        <taxon>Bacteroidales</taxon>
        <taxon>Prevotellaceae</taxon>
        <taxon>Paraprevotella</taxon>
    </lineage>
</organism>
<evidence type="ECO:0000256" key="5">
    <source>
        <dbReference type="PROSITE-ProRule" id="PRU10141"/>
    </source>
</evidence>
<evidence type="ECO:0000256" key="6">
    <source>
        <dbReference type="SAM" id="Phobius"/>
    </source>
</evidence>
<keyword evidence="4 5" id="KW-0067">ATP-binding</keyword>
<keyword evidence="6" id="KW-1133">Transmembrane helix</keyword>
<dbReference type="GO" id="GO:0004674">
    <property type="term" value="F:protein serine/threonine kinase activity"/>
    <property type="evidence" value="ECO:0007669"/>
    <property type="project" value="TreeGrafter"/>
</dbReference>
<dbReference type="Pfam" id="PF08238">
    <property type="entry name" value="Sel1"/>
    <property type="match status" value="4"/>
</dbReference>
<evidence type="ECO:0000259" key="7">
    <source>
        <dbReference type="PROSITE" id="PS50011"/>
    </source>
</evidence>
<accession>A0A9E2P377</accession>
<keyword evidence="6" id="KW-0812">Transmembrane</keyword>
<sequence length="533" mass="59975">MTLTTLQNGRYRIECILGQGGFGITYRAVQSSLGRTVAIKEFFMKDYCERVEDSSHVTMGTQSSREMVLRYRDKFEKEARTLAKLEHPHIVRVIDVFQENNTSYYVMEYAEGMSLKQRVDEGGALSEAEAVNYISQVADALKYLHIRNICHLDVKPANILTRSNGDAILADFGLAKQYDEEGGETSTTPIGRSKGYAPPEQYMTEGIKDFSPETDVYALGATLYFLLTGNTPPESVLLNEQNLDLTLLPPRMMQVIQTTMQFRRADRAALAVFEKLLDKKTEQIVSDEDDVTIMDVKPIQDISTGKKKLFPSLISYNCYIPVILGIIVIWGIYLYINSSKTEHSTYEEVIPSRVEEVCLPEESLFTQTFKAAERGDVTAQLKLGDMYYSGNGTTKDNEKALNWYTKAAKRGNVEAQFKLAEMYDKGIGIQSRNETEAVKWYEKAAIGGHADAQDKLGDLYYFGWGVPENIIEAIKWYEKAADKGNMGAIISLGNIYSNGSGDVPQNKAEAIKWYQRGAERGNAYCIRQLKSNF</sequence>
<dbReference type="PANTHER" id="PTHR43289:SF34">
    <property type="entry name" value="SERINE_THREONINE-PROTEIN KINASE YBDM-RELATED"/>
    <property type="match status" value="1"/>
</dbReference>
<keyword evidence="2 5" id="KW-0547">Nucleotide-binding</keyword>
<evidence type="ECO:0000256" key="3">
    <source>
        <dbReference type="ARBA" id="ARBA00022777"/>
    </source>
</evidence>
<dbReference type="SUPFAM" id="SSF81901">
    <property type="entry name" value="HCP-like"/>
    <property type="match status" value="1"/>
</dbReference>
<evidence type="ECO:0000256" key="4">
    <source>
        <dbReference type="ARBA" id="ARBA00022840"/>
    </source>
</evidence>
<protein>
    <submittedName>
        <fullName evidence="8">SEL1-like repeat protein</fullName>
    </submittedName>
</protein>
<dbReference type="InterPro" id="IPR000719">
    <property type="entry name" value="Prot_kinase_dom"/>
</dbReference>
<keyword evidence="1" id="KW-0808">Transferase</keyword>
<keyword evidence="6" id="KW-0472">Membrane</keyword>
<feature type="domain" description="Protein kinase" evidence="7">
    <location>
        <begin position="11"/>
        <end position="300"/>
    </location>
</feature>
<proteinExistence type="predicted"/>
<evidence type="ECO:0000256" key="1">
    <source>
        <dbReference type="ARBA" id="ARBA00022679"/>
    </source>
</evidence>
<comment type="caution">
    <text evidence="8">The sequence shown here is derived from an EMBL/GenBank/DDBJ whole genome shotgun (WGS) entry which is preliminary data.</text>
</comment>
<dbReference type="SMART" id="SM00220">
    <property type="entry name" value="S_TKc"/>
    <property type="match status" value="1"/>
</dbReference>
<dbReference type="Proteomes" id="UP000823865">
    <property type="component" value="Unassembled WGS sequence"/>
</dbReference>
<dbReference type="AlphaFoldDB" id="A0A9E2P377"/>
<dbReference type="PROSITE" id="PS00107">
    <property type="entry name" value="PROTEIN_KINASE_ATP"/>
    <property type="match status" value="1"/>
</dbReference>
<feature type="binding site" evidence="5">
    <location>
        <position position="40"/>
    </location>
    <ligand>
        <name>ATP</name>
        <dbReference type="ChEBI" id="CHEBI:30616"/>
    </ligand>
</feature>
<evidence type="ECO:0000313" key="9">
    <source>
        <dbReference type="Proteomes" id="UP000823865"/>
    </source>
</evidence>
<gene>
    <name evidence="8" type="ORF">H9789_08255</name>
</gene>
<dbReference type="InterPro" id="IPR006597">
    <property type="entry name" value="Sel1-like"/>
</dbReference>
<dbReference type="Pfam" id="PF00069">
    <property type="entry name" value="Pkinase"/>
    <property type="match status" value="1"/>
</dbReference>
<dbReference type="EMBL" id="JAHLFU010000176">
    <property type="protein sequence ID" value="MBU3853790.1"/>
    <property type="molecule type" value="Genomic_DNA"/>
</dbReference>
<dbReference type="Gene3D" id="3.30.200.20">
    <property type="entry name" value="Phosphorylase Kinase, domain 1"/>
    <property type="match status" value="1"/>
</dbReference>
<dbReference type="Gene3D" id="1.25.40.10">
    <property type="entry name" value="Tetratricopeptide repeat domain"/>
    <property type="match status" value="1"/>
</dbReference>
<dbReference type="GO" id="GO:0005524">
    <property type="term" value="F:ATP binding"/>
    <property type="evidence" value="ECO:0007669"/>
    <property type="project" value="UniProtKB-UniRule"/>
</dbReference>
<name>A0A9E2P377_9BACT</name>
<dbReference type="PANTHER" id="PTHR43289">
    <property type="entry name" value="MITOGEN-ACTIVATED PROTEIN KINASE KINASE KINASE 20-RELATED"/>
    <property type="match status" value="1"/>
</dbReference>
<dbReference type="CDD" id="cd14014">
    <property type="entry name" value="STKc_PknB_like"/>
    <property type="match status" value="1"/>
</dbReference>
<reference evidence="8" key="2">
    <citation type="submission" date="2021-04" db="EMBL/GenBank/DDBJ databases">
        <authorList>
            <person name="Gilroy R."/>
        </authorList>
    </citation>
    <scope>NUCLEOTIDE SEQUENCE</scope>
    <source>
        <strain evidence="8">G3-2149</strain>
    </source>
</reference>
<dbReference type="InterPro" id="IPR017441">
    <property type="entry name" value="Protein_kinase_ATP_BS"/>
</dbReference>